<dbReference type="Proteomes" id="UP000002613">
    <property type="component" value="Chromosome"/>
</dbReference>
<dbReference type="RefSeq" id="WP_012966834.1">
    <property type="nucleotide sequence ID" value="NC_013849.1"/>
</dbReference>
<proteinExistence type="inferred from homology"/>
<organism evidence="2 3">
    <name type="scientific">Ferroglobus placidus (strain DSM 10642 / AEDII12DO)</name>
    <dbReference type="NCBI Taxonomy" id="589924"/>
    <lineage>
        <taxon>Archaea</taxon>
        <taxon>Methanobacteriati</taxon>
        <taxon>Methanobacteriota</taxon>
        <taxon>Archaeoglobi</taxon>
        <taxon>Archaeoglobales</taxon>
        <taxon>Archaeoglobaceae</taxon>
        <taxon>Ferroglobus</taxon>
    </lineage>
</organism>
<dbReference type="KEGG" id="fpl:Ferp_2382"/>
<evidence type="ECO:0000313" key="3">
    <source>
        <dbReference type="Proteomes" id="UP000002613"/>
    </source>
</evidence>
<dbReference type="PANTHER" id="PTHR37525:SF1">
    <property type="entry name" value="UPF0175 PROTEIN SSL1255"/>
    <property type="match status" value="1"/>
</dbReference>
<gene>
    <name evidence="2" type="ordered locus">Ferp_2382</name>
</gene>
<evidence type="ECO:0000313" key="2">
    <source>
        <dbReference type="EMBL" id="ADC66498.1"/>
    </source>
</evidence>
<dbReference type="EMBL" id="CP001899">
    <property type="protein sequence ID" value="ADC66498.1"/>
    <property type="molecule type" value="Genomic_DNA"/>
</dbReference>
<sequence length="82" mass="9595">MIIIPDDVLASMKLPEKDKERFLKVELAIALYQRGILSMGKARKLAEMSKWEFIEELARRKVERHYTIKELEEDIAFAKGSE</sequence>
<comment type="similarity">
    <text evidence="1">Belongs to the UPF0175 family.</text>
</comment>
<keyword evidence="3" id="KW-1185">Reference proteome</keyword>
<dbReference type="HOGENOM" id="CLU_154570_4_2_2"/>
<dbReference type="STRING" id="589924.Ferp_2382"/>
<dbReference type="eggNOG" id="arCOG00722">
    <property type="taxonomic scope" value="Archaea"/>
</dbReference>
<protein>
    <submittedName>
        <fullName evidence="2">Uncharacterized protein</fullName>
    </submittedName>
</protein>
<reference evidence="3" key="1">
    <citation type="submission" date="2010-02" db="EMBL/GenBank/DDBJ databases">
        <title>Complete sequence of Ferroglobus placidus DSM 10642.</title>
        <authorList>
            <consortium name="US DOE Joint Genome Institute"/>
            <person name="Lucas S."/>
            <person name="Copeland A."/>
            <person name="Lapidus A."/>
            <person name="Cheng J.-F."/>
            <person name="Bruce D."/>
            <person name="Goodwin L."/>
            <person name="Pitluck S."/>
            <person name="Saunders E."/>
            <person name="Brettin T."/>
            <person name="Detter J.C."/>
            <person name="Han C."/>
            <person name="Tapia R."/>
            <person name="Larimer F."/>
            <person name="Land M."/>
            <person name="Hauser L."/>
            <person name="Kyrpides N."/>
            <person name="Ivanova N."/>
            <person name="Holmes D."/>
            <person name="Lovley D."/>
            <person name="Kyrpides N."/>
            <person name="Anderson I.J."/>
            <person name="Woyke T."/>
        </authorList>
    </citation>
    <scope>NUCLEOTIDE SEQUENCE [LARGE SCALE GENOMIC DNA]</scope>
    <source>
        <strain evidence="3">DSM 10642 / AEDII12DO</strain>
    </source>
</reference>
<reference evidence="2 3" key="2">
    <citation type="journal article" date="2011" name="Stand. Genomic Sci.">
        <title>Complete genome sequence of Ferroglobus placidus AEDII12DO.</title>
        <authorList>
            <person name="Anderson I."/>
            <person name="Risso C."/>
            <person name="Holmes D."/>
            <person name="Lucas S."/>
            <person name="Copeland A."/>
            <person name="Lapidus A."/>
            <person name="Cheng J.F."/>
            <person name="Bruce D."/>
            <person name="Goodwin L."/>
            <person name="Pitluck S."/>
            <person name="Saunders E."/>
            <person name="Brettin T."/>
            <person name="Detter J.C."/>
            <person name="Han C."/>
            <person name="Tapia R."/>
            <person name="Larimer F."/>
            <person name="Land M."/>
            <person name="Hauser L."/>
            <person name="Woyke T."/>
            <person name="Lovley D."/>
            <person name="Kyrpides N."/>
            <person name="Ivanova N."/>
        </authorList>
    </citation>
    <scope>NUCLEOTIDE SEQUENCE [LARGE SCALE GENOMIC DNA]</scope>
    <source>
        <strain evidence="3">DSM 10642 / AEDII12DO</strain>
    </source>
</reference>
<name>D3S1N4_FERPA</name>
<accession>D3S1N4</accession>
<dbReference type="PANTHER" id="PTHR37525">
    <property type="entry name" value="UPF0175 PROTEIN SSL1255"/>
    <property type="match status" value="1"/>
</dbReference>
<dbReference type="InterPro" id="IPR052264">
    <property type="entry name" value="UPF0175_domain"/>
</dbReference>
<dbReference type="Pfam" id="PF03683">
    <property type="entry name" value="UPF0175"/>
    <property type="match status" value="1"/>
</dbReference>
<dbReference type="GeneID" id="8779923"/>
<dbReference type="InterPro" id="IPR005368">
    <property type="entry name" value="UPF0175"/>
</dbReference>
<dbReference type="AlphaFoldDB" id="D3S1N4"/>
<dbReference type="PaxDb" id="589924-Ferp_2382"/>
<evidence type="ECO:0000256" key="1">
    <source>
        <dbReference type="ARBA" id="ARBA00005651"/>
    </source>
</evidence>